<protein>
    <submittedName>
        <fullName evidence="2">Glucose-1-phosphatase</fullName>
    </submittedName>
</protein>
<keyword evidence="3" id="KW-1185">Reference proteome</keyword>
<dbReference type="PROSITE" id="PS00616">
    <property type="entry name" value="HIS_ACID_PHOSPHAT_1"/>
    <property type="match status" value="1"/>
</dbReference>
<dbReference type="InterPro" id="IPR033379">
    <property type="entry name" value="Acid_Pase_AS"/>
</dbReference>
<sequence>MKNNHYRLDKVVILSRHGIRTPLQNTLEFLEQATPFKWPTWQHPYGYLTTRGGALEVYFGHYLSQWLENHGIKPSVTMPEVFVYANSLQRTVATAQFIIAGAYAGYDITVNHKYPIEKMDPIFDPSLRDDSPELKQAVLSDIEETNKAEAIFKNLAPAYEILSDILDYRHSTLYAQYQCPLADIPIKLHFKKNEEPALLGALAIGASAVDAFLLQYYSAFPQEQIAWGRINDLAQWQQIVEIRNQYVNLICHTKTLAKHSATLIINTISDLMQQQNKVNLLVGHDSTIASLLGALNFESYQLPNQFETTPIGGKLALQRFQHSSTGEYFFKAEYIYQSFEQLYNGQALDANNPPEHFQLKLKDAPLNSDGFYTWKDFEKRLNIYQAK</sequence>
<name>A0A1C3Z7F1_9GAMM</name>
<accession>A0A1C3Z7F1</accession>
<evidence type="ECO:0000313" key="3">
    <source>
        <dbReference type="Proteomes" id="UP000199670"/>
    </source>
</evidence>
<evidence type="ECO:0000313" key="2">
    <source>
        <dbReference type="EMBL" id="SCB78173.1"/>
    </source>
</evidence>
<reference evidence="3" key="1">
    <citation type="submission" date="2016-08" db="EMBL/GenBank/DDBJ databases">
        <authorList>
            <person name="Varghese N."/>
            <person name="Submissions Spin"/>
        </authorList>
    </citation>
    <scope>NUCLEOTIDE SEQUENCE [LARGE SCALE GENOMIC DNA]</scope>
    <source>
        <strain evidence="3">R-53248</strain>
    </source>
</reference>
<proteinExistence type="inferred from homology"/>
<dbReference type="RefSeq" id="WP_167349272.1">
    <property type="nucleotide sequence ID" value="NZ_FMAQ01000001.1"/>
</dbReference>
<organism evidence="2 3">
    <name type="scientific">Gilliamella bombicola</name>
    <dbReference type="NCBI Taxonomy" id="1798182"/>
    <lineage>
        <taxon>Bacteria</taxon>
        <taxon>Pseudomonadati</taxon>
        <taxon>Pseudomonadota</taxon>
        <taxon>Gammaproteobacteria</taxon>
        <taxon>Orbales</taxon>
        <taxon>Orbaceae</taxon>
        <taxon>Gilliamella</taxon>
    </lineage>
</organism>
<dbReference type="PROSITE" id="PS00778">
    <property type="entry name" value="HIS_ACID_PHOSPHAT_2"/>
    <property type="match status" value="1"/>
</dbReference>
<dbReference type="PANTHER" id="PTHR11567:SF135">
    <property type="entry name" value="GLUCOSE-1-PHOSPHATASE"/>
    <property type="match status" value="1"/>
</dbReference>
<comment type="similarity">
    <text evidence="1">Belongs to the histidine acid phosphatase family.</text>
</comment>
<dbReference type="CDD" id="cd07061">
    <property type="entry name" value="HP_HAP_like"/>
    <property type="match status" value="1"/>
</dbReference>
<dbReference type="Proteomes" id="UP000199670">
    <property type="component" value="Unassembled WGS sequence"/>
</dbReference>
<dbReference type="STRING" id="1798182.GA0061081_101277"/>
<dbReference type="AlphaFoldDB" id="A0A1C3Z7F1"/>
<dbReference type="Pfam" id="PF00328">
    <property type="entry name" value="His_Phos_2"/>
    <property type="match status" value="1"/>
</dbReference>
<dbReference type="EMBL" id="FMAQ01000001">
    <property type="protein sequence ID" value="SCB78173.1"/>
    <property type="molecule type" value="Genomic_DNA"/>
</dbReference>
<evidence type="ECO:0000256" key="1">
    <source>
        <dbReference type="ARBA" id="ARBA00005375"/>
    </source>
</evidence>
<gene>
    <name evidence="2" type="ORF">GA0061081_101277</name>
</gene>
<dbReference type="InterPro" id="IPR000560">
    <property type="entry name" value="His_Pase_clade-2"/>
</dbReference>
<dbReference type="GO" id="GO:0050308">
    <property type="term" value="F:sugar-phosphatase activity"/>
    <property type="evidence" value="ECO:0007669"/>
    <property type="project" value="TreeGrafter"/>
</dbReference>
<dbReference type="SUPFAM" id="SSF53254">
    <property type="entry name" value="Phosphoglycerate mutase-like"/>
    <property type="match status" value="1"/>
</dbReference>
<dbReference type="GO" id="GO:0030288">
    <property type="term" value="C:outer membrane-bounded periplasmic space"/>
    <property type="evidence" value="ECO:0007669"/>
    <property type="project" value="TreeGrafter"/>
</dbReference>
<dbReference type="InterPro" id="IPR050645">
    <property type="entry name" value="Histidine_acid_phosphatase"/>
</dbReference>
<dbReference type="InterPro" id="IPR029033">
    <property type="entry name" value="His_PPase_superfam"/>
</dbReference>
<dbReference type="Gene3D" id="3.40.50.1240">
    <property type="entry name" value="Phosphoglycerate mutase-like"/>
    <property type="match status" value="2"/>
</dbReference>
<dbReference type="PANTHER" id="PTHR11567">
    <property type="entry name" value="ACID PHOSPHATASE-RELATED"/>
    <property type="match status" value="1"/>
</dbReference>